<dbReference type="PANTHER" id="PTHR43861">
    <property type="entry name" value="TRANS-ACONITATE 2-METHYLTRANSFERASE-RELATED"/>
    <property type="match status" value="1"/>
</dbReference>
<dbReference type="Gene3D" id="3.40.50.150">
    <property type="entry name" value="Vaccinia Virus protein VP39"/>
    <property type="match status" value="1"/>
</dbReference>
<evidence type="ECO:0000313" key="3">
    <source>
        <dbReference type="Proteomes" id="UP000315252"/>
    </source>
</evidence>
<keyword evidence="2" id="KW-0808">Transferase</keyword>
<reference evidence="2 3" key="1">
    <citation type="submission" date="2019-06" db="EMBL/GenBank/DDBJ databases">
        <title>Whole genome sequence for Rhodospirillaceae sp. R148.</title>
        <authorList>
            <person name="Wang G."/>
        </authorList>
    </citation>
    <scope>NUCLEOTIDE SEQUENCE [LARGE SCALE GENOMIC DNA]</scope>
    <source>
        <strain evidence="2 3">R148</strain>
    </source>
</reference>
<accession>A0A545T5I6</accession>
<dbReference type="InterPro" id="IPR013216">
    <property type="entry name" value="Methyltransf_11"/>
</dbReference>
<dbReference type="SUPFAM" id="SSF53335">
    <property type="entry name" value="S-adenosyl-L-methionine-dependent methyltransferases"/>
    <property type="match status" value="1"/>
</dbReference>
<comment type="caution">
    <text evidence="2">The sequence shown here is derived from an EMBL/GenBank/DDBJ whole genome shotgun (WGS) entry which is preliminary data.</text>
</comment>
<name>A0A545T5I6_9PROT</name>
<keyword evidence="2" id="KW-0489">Methyltransferase</keyword>
<dbReference type="GO" id="GO:0032259">
    <property type="term" value="P:methylation"/>
    <property type="evidence" value="ECO:0007669"/>
    <property type="project" value="UniProtKB-KW"/>
</dbReference>
<dbReference type="Pfam" id="PF08241">
    <property type="entry name" value="Methyltransf_11"/>
    <property type="match status" value="1"/>
</dbReference>
<dbReference type="RefSeq" id="WP_142899348.1">
    <property type="nucleotide sequence ID" value="NZ_ML660063.1"/>
</dbReference>
<organism evidence="2 3">
    <name type="scientific">Denitrobaculum tricleocarpae</name>
    <dbReference type="NCBI Taxonomy" id="2591009"/>
    <lineage>
        <taxon>Bacteria</taxon>
        <taxon>Pseudomonadati</taxon>
        <taxon>Pseudomonadota</taxon>
        <taxon>Alphaproteobacteria</taxon>
        <taxon>Rhodospirillales</taxon>
        <taxon>Rhodospirillaceae</taxon>
        <taxon>Denitrobaculum</taxon>
    </lineage>
</organism>
<proteinExistence type="predicted"/>
<dbReference type="InterPro" id="IPR029063">
    <property type="entry name" value="SAM-dependent_MTases_sf"/>
</dbReference>
<dbReference type="Proteomes" id="UP000315252">
    <property type="component" value="Unassembled WGS sequence"/>
</dbReference>
<keyword evidence="3" id="KW-1185">Reference proteome</keyword>
<dbReference type="AlphaFoldDB" id="A0A545T5I6"/>
<feature type="domain" description="Methyltransferase type 11" evidence="1">
    <location>
        <begin position="134"/>
        <end position="195"/>
    </location>
</feature>
<dbReference type="CDD" id="cd02440">
    <property type="entry name" value="AdoMet_MTases"/>
    <property type="match status" value="1"/>
</dbReference>
<dbReference type="PANTHER" id="PTHR43861:SF1">
    <property type="entry name" value="TRANS-ACONITATE 2-METHYLTRANSFERASE"/>
    <property type="match status" value="1"/>
</dbReference>
<evidence type="ECO:0000313" key="2">
    <source>
        <dbReference type="EMBL" id="TQV72501.1"/>
    </source>
</evidence>
<dbReference type="EMBL" id="VHSH01000012">
    <property type="protein sequence ID" value="TQV72501.1"/>
    <property type="molecule type" value="Genomic_DNA"/>
</dbReference>
<gene>
    <name evidence="2" type="ORF">FKG95_25880</name>
</gene>
<dbReference type="GO" id="GO:0008757">
    <property type="term" value="F:S-adenosylmethionine-dependent methyltransferase activity"/>
    <property type="evidence" value="ECO:0007669"/>
    <property type="project" value="InterPro"/>
</dbReference>
<protein>
    <submittedName>
        <fullName evidence="2">Methyltransferase domain-containing protein</fullName>
    </submittedName>
</protein>
<dbReference type="OrthoDB" id="7171187at2"/>
<sequence length="277" mass="31741">MILVQGLKAFLAAELPQRTQEVIEERRRKLRARRFSSQNEGDAYRCIFCDHSYARFMKAGLDYPVIKEKKIVAGGLRDNVVCPACGSMDRERLARLVLTEQMGLRPHHDTLHVAPEPMLYEYLSKTVTGRLVACDLFPDDRPGVPNIIKQDLTKLEFDDGSFDIVICNHVMEHIPADVVAMTEIKRVLRPGGKALLQVPYSEVIETTEEDLSVITNAERIARYGQSDHVRLYEKQDYVRRLKEAGFDVQMLELDALKTYRRYAVNPEECAFVARKPE</sequence>
<evidence type="ECO:0000259" key="1">
    <source>
        <dbReference type="Pfam" id="PF08241"/>
    </source>
</evidence>